<protein>
    <recommendedName>
        <fullName evidence="3">Transcriptional regulator</fullName>
    </recommendedName>
</protein>
<sequence length="56" mass="6502">MSIKSIRNDDDLTNAFIRLESIFQADKGTSEAEEMEILVDLIEAYEDEYYPIKCKP</sequence>
<name>A0AAW5RB91_ACIJU</name>
<organism evidence="1 2">
    <name type="scientific">Acinetobacter junii</name>
    <dbReference type="NCBI Taxonomy" id="40215"/>
    <lineage>
        <taxon>Bacteria</taxon>
        <taxon>Pseudomonadati</taxon>
        <taxon>Pseudomonadota</taxon>
        <taxon>Gammaproteobacteria</taxon>
        <taxon>Moraxellales</taxon>
        <taxon>Moraxellaceae</taxon>
        <taxon>Acinetobacter</taxon>
    </lineage>
</organism>
<evidence type="ECO:0000313" key="1">
    <source>
        <dbReference type="EMBL" id="MCU4397967.1"/>
    </source>
</evidence>
<dbReference type="Proteomes" id="UP001208534">
    <property type="component" value="Unassembled WGS sequence"/>
</dbReference>
<dbReference type="AlphaFoldDB" id="A0AAW5RB91"/>
<dbReference type="RefSeq" id="WP_005402090.1">
    <property type="nucleotide sequence ID" value="NZ_BBOS01000009.1"/>
</dbReference>
<evidence type="ECO:0008006" key="3">
    <source>
        <dbReference type="Google" id="ProtNLM"/>
    </source>
</evidence>
<proteinExistence type="predicted"/>
<comment type="caution">
    <text evidence="1">The sequence shown here is derived from an EMBL/GenBank/DDBJ whole genome shotgun (WGS) entry which is preliminary data.</text>
</comment>
<reference evidence="1" key="1">
    <citation type="submission" date="2021-06" db="EMBL/GenBank/DDBJ databases">
        <title>Propagation of a rapidly emergent carbapenem-resistant Acinetobacter baumannii lineage by various extra-hospital transmission networks.</title>
        <authorList>
            <person name="Calix J."/>
        </authorList>
    </citation>
    <scope>NUCLEOTIDE SEQUENCE</scope>
    <source>
        <strain evidence="1">WU_MDCI_Aw63</strain>
    </source>
</reference>
<gene>
    <name evidence="1" type="ORF">KTH64_13635</name>
</gene>
<dbReference type="EMBL" id="JAHPRE010000063">
    <property type="protein sequence ID" value="MCU4397967.1"/>
    <property type="molecule type" value="Genomic_DNA"/>
</dbReference>
<evidence type="ECO:0000313" key="2">
    <source>
        <dbReference type="Proteomes" id="UP001208534"/>
    </source>
</evidence>
<accession>A0AAW5RB91</accession>